<comment type="cofactor">
    <cofactor evidence="1">
        <name>Zn(2+)</name>
        <dbReference type="ChEBI" id="CHEBI:29105"/>
    </cofactor>
</comment>
<evidence type="ECO:0000256" key="1">
    <source>
        <dbReference type="ARBA" id="ARBA00001947"/>
    </source>
</evidence>
<dbReference type="Gene3D" id="1.10.238.10">
    <property type="entry name" value="EF-hand"/>
    <property type="match status" value="2"/>
</dbReference>
<comment type="caution">
    <text evidence="23">The sequence shown here is derived from an EMBL/GenBank/DDBJ whole genome shotgun (WGS) entry which is preliminary data.</text>
</comment>
<feature type="region of interest" description="Disordered" evidence="21">
    <location>
        <begin position="694"/>
        <end position="780"/>
    </location>
</feature>
<dbReference type="Gene3D" id="4.10.1060.10">
    <property type="entry name" value="Zinc finger, RanBP2-type"/>
    <property type="match status" value="2"/>
</dbReference>
<sequence>MDLSEALSILPFASLPPTVITANKRPSTRTTICSPSAPPPALRGVAFRHVNSQVEAIFIRAPTLPAASGDEEAINVEGGEISIIGAYNLTKSVIRLACSSDGRLLLLACGDGSLTCLNVLCATNDSVQFTPRWESSVTSLNNMHGLHYDISFNPDGSVMERRWSEDENCGSVKIHSLEFVLYSFLMVVELDGETRVLWMDGSAEDSPSMNYWDLDVDVASDGAVTCATACPTQDNSLVIALGTNKGKLGMLQTSSSGKTVRFVDHTLEQEPDEPSWQVSHLNWFAPHKLAVGFTRVIVEEDPEEDEEEDDPNEHQANLLIGNLSNGSPLDSSSWEWQEMGDVVPFFSVPKGGHHVFHTAALPSMMPTPSSLLLVGCNVGSDVIPLSKEDGAWTILDLIEGQQLTCPTDEDDEFLYLMGLAVMMLSVEEEQKWYPFPLLSSTGGGVSGFAPYHRGIGQEYFATVSVDGGVSQSINELAVPVALSDKLLSLLPSASASNVQATEGKDAADETGGCILSGLDLGLDELENKQSVPSLERFDEDLSQDESNSDDSAGEDSLDSSSNQSDKKPEAQPATSAFVSGFSAPAFSFSKASFSFQPSAATAASTSPMKSTISSNIGVGGFSFGTTGAATFGSPSATFGSPSTLGGYSSSTKPKGTESSATPAIGSSTSGGTVFGSSTSGGFVSFGSIKASSNMQGFGNKNDETQEETHTVSTPAFGSGKEAPTLSFGTPVGGGNIATSNLGSNQFGTFGKGADKATPSKVHEPQLPKSTSGNSPSTVTAGEAAASELLQTVLGKKASQVFTTVLSECVGDKSYIDASDFAKLVDEIGEGFHGDELDNQLSLVDPSNSGKIDRDAFVNWYCNLVNKDDDDESSNDEEVAEERANAEKAFVALAGDGKDTILAADFCKLIESMGTTYCEEEHRRTIKKTSTTDASTGGSVITKKSFVDWYVDWLFGDGDSDSEEEEDAVEDKDEPIATSEIKSEGWGSAFKASEEGSWKCEVCMVMNEPSASACAACETAKPGEEAKVKVSDAGGSKSVPAASGAIGAGGFTFGSTAAPAGSGIGAGGFSFAVTQPATAASASGQTSGSFTGGFTFAAPSSTKEDPTKKTDPESHDEAISKLCHTSEGKRASQVFTTVLSECVGDKSYIDASDFAKLVDEIGEGFHGDELDNQLSLVDPSNSGKIDRDAFVNWYCNLVNKDDDDESSNDEEVAEERANAEKAFVALAGDGKDTILAADFCKLIESMGTTYCEEEHRRTIKKTSTTDASTGGSVITKKSFVDWYVDWLFGDGDSDSEEEEDAVEDKDEPIATSEIKSEGWGSAFKASEEGSWKCEVCMVMNEPSASACAACETAKPGEEAKVKVSDAGGSKSVPAASGAIGAGGFTFGSTAAPAGSGIGAGGFSFAVTQPATAASASGQTSGSFTGGFTFAAPSSTKEDTTKIDEKPTSSVAAFPPMSKSAPKPFGIPKNDETKSASSSTASFPLSAAAPKPFSLASPTISSVAAFPPMSASAPKPFGVSTTTKEIGTNEKKSSSGAAFPPMSASAPKPFSTAAPKPSSGAAFPPMSASAPKPFGVSTTTEEPNKNVKSPFGAAFPPMSASAPKPFSTAAPKPSSGAAFPPMSASAPKPFGVSTTTEEPNKNVKSPFGAAFPPMSASAPKPFSTAAPKPSSGAAFPPMSASAPKPFGVSTTTEEPNKNVKSPFGAAFPPMSASAPKPFTSVAPKPTFGVPSVSSASPTPFSSFGAKKSDPSSGFGFPVTTTAAPTPFSSFTATKTDLPSTAAFPPMSTSAPKPFGGGEIKKEDIKQSTSSAAFPPMSASAPKPFSSATPKPSTFSPSPSIVLTPKSFGAPAATKEDTAPSANLGAVPMPSADLPYTVSSKYEKQLWDQVSQFSKLTRDAKNLQSELKAVISPEFESDIKEVASKCQEHLSNASSFSQEHADAKERLVYMLSVHDDLSRQNKVSTNSINDQVAKKSLTLIARKEPLDAESQMKRQTILSKCHKVQSLLEMSEQCLSLNKEVFTLSSKHLKPMRPSEYFNQISSPKPSSHQQTVKSANSAILLLLKQQYERCRDVSVRSESLKQSVTRLSDAHPNRRQISELSAKKTQRITSARKSISPLPTKHIASLLSSTKKSRVVNAVSTLESHDVLRSFASEISRRKHSNTHYLRSASSRPATIPDWKSKGKNELLPASRKQERQNHHSSPVVRSLFSSPVASSQRWKRTSTQSSTTLQVNIPTNLKEINASDAAKSALAKFGTTPETLAQGRELLQRDRTESSTAKKSPKPGLTSGASLPPEHSSQGLNLQTKSSSTDESASIENDINYLRLLKTFLDKHAPEKVPDVEQYLKKYSGKEAEMFAGLARKYDAPNALNEVFLSRVGKIDAKDYSALFTLYLTVFNPSRVSNVQEYLNRYKGKEKEVFDQLSKKYCAFNPLESVGEKEKEVFDQLSKKYCAINPLESVGEGDQTPKPQDTSSSFPPMSVTAPSNPFGVGKPETSKNAKSQTASFPPMSSSAPKPVGLFGQLKSKSSKPTDTPKTESEASKTTESMGFGGMFSSLPSASSSPFGGPPASSNVAKADSIGASDEKDYHKILTEFYKQHNSAKVSEVTQTLTKYKGNEVQLFQKLAQKYKTTNPLDNTTTKPTPFGGFGSSLPGADKPTDSFGSSAVPQTTPSGGEDEGKSKTPFSSFGIQTSSNTPFDSKSPFGSSNTPAPSVSPFGSTAAGFGTTGTANFSSTPVLSTGFGSTPFSSTPAAQTTGAAPKFGGQHPRDILVSFYETYNPSKIQEVDKNLAKYAGNEEQLFRNLAKKYNVDPAQFGVCAQAPASQNATGFGNTSAPTFGSQQGFGTPSFGSPGVLGGGAHTGGGFGSNSGGFGSSGGVFGSTGGSSAGVSTFGSLAASSGSGFGSQGNTGFGSQTPFWSYKVSSWFDAACYEYYNSKLEKQPLRSFTKQKLEPSHFSFHQSAFPLQQIR</sequence>
<feature type="region of interest" description="Disordered" evidence="21">
    <location>
        <begin position="534"/>
        <end position="573"/>
    </location>
</feature>
<dbReference type="PROSITE" id="PS50199">
    <property type="entry name" value="ZF_RANBP2_2"/>
    <property type="match status" value="2"/>
</dbReference>
<feature type="region of interest" description="Disordered" evidence="21">
    <location>
        <begin position="2628"/>
        <end position="2709"/>
    </location>
</feature>
<feature type="compositionally biased region" description="Basic and acidic residues" evidence="21">
    <location>
        <begin position="700"/>
        <end position="709"/>
    </location>
</feature>
<evidence type="ECO:0000256" key="5">
    <source>
        <dbReference type="ARBA" id="ARBA00022723"/>
    </source>
</evidence>
<evidence type="ECO:0000256" key="20">
    <source>
        <dbReference type="PROSITE-ProRule" id="PRU00322"/>
    </source>
</evidence>
<dbReference type="InterPro" id="IPR036322">
    <property type="entry name" value="WD40_repeat_dom_sf"/>
</dbReference>
<keyword evidence="5" id="KW-0479">Metal-binding</keyword>
<feature type="compositionally biased region" description="Polar residues" evidence="21">
    <location>
        <begin position="2464"/>
        <end position="2482"/>
    </location>
</feature>
<evidence type="ECO:0000256" key="13">
    <source>
        <dbReference type="ARBA" id="ARBA00023132"/>
    </source>
</evidence>
<feature type="compositionally biased region" description="Low complexity" evidence="21">
    <location>
        <begin position="1727"/>
        <end position="1743"/>
    </location>
</feature>
<gene>
    <name evidence="23" type="ORF">ACHAWO_009678</name>
</gene>
<feature type="compositionally biased region" description="Polar residues" evidence="21">
    <location>
        <begin position="640"/>
        <end position="661"/>
    </location>
</feature>
<evidence type="ECO:0000256" key="12">
    <source>
        <dbReference type="ARBA" id="ARBA00023125"/>
    </source>
</evidence>
<evidence type="ECO:0000256" key="9">
    <source>
        <dbReference type="ARBA" id="ARBA00022833"/>
    </source>
</evidence>
<dbReference type="SMART" id="SM00547">
    <property type="entry name" value="ZnF_RBZ"/>
    <property type="match status" value="2"/>
</dbReference>
<keyword evidence="6" id="KW-0677">Repeat</keyword>
<feature type="region of interest" description="Disordered" evidence="21">
    <location>
        <begin position="2157"/>
        <end position="2229"/>
    </location>
</feature>
<feature type="compositionally biased region" description="Low complexity" evidence="21">
    <location>
        <begin position="2550"/>
        <end position="2568"/>
    </location>
</feature>
<feature type="compositionally biased region" description="Basic and acidic residues" evidence="21">
    <location>
        <begin position="2529"/>
        <end position="2539"/>
    </location>
</feature>
<feature type="region of interest" description="Disordered" evidence="21">
    <location>
        <begin position="1727"/>
        <end position="1863"/>
    </location>
</feature>
<evidence type="ECO:0000256" key="7">
    <source>
        <dbReference type="ARBA" id="ARBA00022771"/>
    </source>
</evidence>
<dbReference type="EMBL" id="JALLPJ020001048">
    <property type="protein sequence ID" value="KAL3777371.1"/>
    <property type="molecule type" value="Genomic_DNA"/>
</dbReference>
<evidence type="ECO:0000313" key="24">
    <source>
        <dbReference type="Proteomes" id="UP001530400"/>
    </source>
</evidence>
<feature type="region of interest" description="Disordered" evidence="21">
    <location>
        <begin position="2455"/>
        <end position="2579"/>
    </location>
</feature>
<dbReference type="GO" id="GO:0005643">
    <property type="term" value="C:nuclear pore"/>
    <property type="evidence" value="ECO:0007669"/>
    <property type="project" value="UniProtKB-SubCell"/>
</dbReference>
<feature type="region of interest" description="Disordered" evidence="21">
    <location>
        <begin position="1503"/>
        <end position="1702"/>
    </location>
</feature>
<feature type="compositionally biased region" description="Polar residues" evidence="21">
    <location>
        <begin position="2657"/>
        <end position="2669"/>
    </location>
</feature>
<keyword evidence="10" id="KW-0653">Protein transport</keyword>
<dbReference type="GO" id="GO:0051028">
    <property type="term" value="P:mRNA transport"/>
    <property type="evidence" value="ECO:0007669"/>
    <property type="project" value="UniProtKB-KW"/>
</dbReference>
<dbReference type="GO" id="GO:0008270">
    <property type="term" value="F:zinc ion binding"/>
    <property type="evidence" value="ECO:0007669"/>
    <property type="project" value="UniProtKB-KW"/>
</dbReference>
<dbReference type="Pfam" id="PF00641">
    <property type="entry name" value="Zn_ribbon_RanBP"/>
    <property type="match status" value="2"/>
</dbReference>
<feature type="domain" description="RanBP2-type" evidence="22">
    <location>
        <begin position="993"/>
        <end position="1022"/>
    </location>
</feature>
<dbReference type="InterPro" id="IPR001876">
    <property type="entry name" value="Znf_RanBP2"/>
</dbReference>
<evidence type="ECO:0000256" key="8">
    <source>
        <dbReference type="ARBA" id="ARBA00022816"/>
    </source>
</evidence>
<keyword evidence="4" id="KW-0813">Transport</keyword>
<feature type="compositionally biased region" description="Low complexity" evidence="21">
    <location>
        <begin position="1805"/>
        <end position="1837"/>
    </location>
</feature>
<dbReference type="PANTHER" id="PTHR39666">
    <property type="entry name" value="RANBP2-TYPE DOMAIN-CONTAINING PROTEIN"/>
    <property type="match status" value="1"/>
</dbReference>
<evidence type="ECO:0000256" key="15">
    <source>
        <dbReference type="ARBA" id="ARBA00023242"/>
    </source>
</evidence>
<feature type="region of interest" description="Disordered" evidence="21">
    <location>
        <begin position="1429"/>
        <end position="1476"/>
    </location>
</feature>
<evidence type="ECO:0000256" key="17">
    <source>
        <dbReference type="ARBA" id="ARBA00068609"/>
    </source>
</evidence>
<evidence type="ECO:0000256" key="4">
    <source>
        <dbReference type="ARBA" id="ARBA00022448"/>
    </source>
</evidence>
<evidence type="ECO:0000259" key="22">
    <source>
        <dbReference type="PROSITE" id="PS50199"/>
    </source>
</evidence>
<dbReference type="InterPro" id="IPR036443">
    <property type="entry name" value="Znf_RanBP2_sf"/>
</dbReference>
<feature type="region of interest" description="Disordered" evidence="21">
    <location>
        <begin position="2086"/>
        <end position="2113"/>
    </location>
</feature>
<dbReference type="PROSITE" id="PS01358">
    <property type="entry name" value="ZF_RANBP2_1"/>
    <property type="match status" value="2"/>
</dbReference>
<evidence type="ECO:0000256" key="11">
    <source>
        <dbReference type="ARBA" id="ARBA00023010"/>
    </source>
</evidence>
<dbReference type="SUPFAM" id="SSF47473">
    <property type="entry name" value="EF-hand"/>
    <property type="match status" value="2"/>
</dbReference>
<feature type="compositionally biased region" description="Basic and acidic residues" evidence="21">
    <location>
        <begin position="1101"/>
        <end position="1115"/>
    </location>
</feature>
<evidence type="ECO:0000256" key="6">
    <source>
        <dbReference type="ARBA" id="ARBA00022737"/>
    </source>
</evidence>
<feature type="compositionally biased region" description="Polar residues" evidence="21">
    <location>
        <begin position="2161"/>
        <end position="2171"/>
    </location>
</feature>
<keyword evidence="11" id="KW-0811">Translocation</keyword>
<keyword evidence="7 20" id="KW-0863">Zinc-finger</keyword>
<keyword evidence="8" id="KW-0509">mRNA transport</keyword>
<keyword evidence="12" id="KW-0238">DNA-binding</keyword>
<proteinExistence type="inferred from homology"/>
<feature type="compositionally biased region" description="Polar residues" evidence="21">
    <location>
        <begin position="767"/>
        <end position="779"/>
    </location>
</feature>
<feature type="compositionally biased region" description="Low complexity" evidence="21">
    <location>
        <begin position="1757"/>
        <end position="1771"/>
    </location>
</feature>
<feature type="compositionally biased region" description="Polar residues" evidence="21">
    <location>
        <begin position="2206"/>
        <end position="2229"/>
    </location>
</feature>
<evidence type="ECO:0000256" key="2">
    <source>
        <dbReference type="ARBA" id="ARBA00004126"/>
    </source>
</evidence>
<keyword evidence="14" id="KW-0472">Membrane</keyword>
<evidence type="ECO:0000313" key="23">
    <source>
        <dbReference type="EMBL" id="KAL3777371.1"/>
    </source>
</evidence>
<feature type="region of interest" description="Disordered" evidence="21">
    <location>
        <begin position="1092"/>
        <end position="1115"/>
    </location>
</feature>
<dbReference type="FunFam" id="4.10.1060.10:FF:000001">
    <property type="entry name" value="Nuclear pore complex protein Nup153"/>
    <property type="match status" value="2"/>
</dbReference>
<dbReference type="GO" id="GO:0015031">
    <property type="term" value="P:protein transport"/>
    <property type="evidence" value="ECO:0007669"/>
    <property type="project" value="UniProtKB-KW"/>
</dbReference>
<dbReference type="InterPro" id="IPR011992">
    <property type="entry name" value="EF-hand-dom_pair"/>
</dbReference>
<evidence type="ECO:0000256" key="18">
    <source>
        <dbReference type="ARBA" id="ARBA00078197"/>
    </source>
</evidence>
<evidence type="ECO:0000256" key="14">
    <source>
        <dbReference type="ARBA" id="ARBA00023136"/>
    </source>
</evidence>
<feature type="compositionally biased region" description="Acidic residues" evidence="21">
    <location>
        <begin position="537"/>
        <end position="557"/>
    </location>
</feature>
<feature type="compositionally biased region" description="Polar residues" evidence="21">
    <location>
        <begin position="2679"/>
        <end position="2708"/>
    </location>
</feature>
<comment type="subcellular location">
    <subcellularLocation>
        <location evidence="2">Nucleus membrane</location>
    </subcellularLocation>
    <subcellularLocation>
        <location evidence="3">Nucleus</location>
        <location evidence="3">Nuclear pore complex</location>
    </subcellularLocation>
</comment>
<keyword evidence="24" id="KW-1185">Reference proteome</keyword>
<feature type="compositionally biased region" description="Polar residues" evidence="21">
    <location>
        <begin position="2294"/>
        <end position="2311"/>
    </location>
</feature>
<keyword evidence="13" id="KW-0906">Nuclear pore complex</keyword>
<dbReference type="PANTHER" id="PTHR39666:SF1">
    <property type="entry name" value="NUCLEAR PORE COMPLEX NUP2_50_61 DOMAIN-CONTAINING PROTEIN"/>
    <property type="match status" value="1"/>
</dbReference>
<dbReference type="GO" id="GO:0031965">
    <property type="term" value="C:nuclear membrane"/>
    <property type="evidence" value="ECO:0007669"/>
    <property type="project" value="UniProtKB-SubCell"/>
</dbReference>
<dbReference type="Proteomes" id="UP001530400">
    <property type="component" value="Unassembled WGS sequence"/>
</dbReference>
<organism evidence="23 24">
    <name type="scientific">Cyclotella atomus</name>
    <dbReference type="NCBI Taxonomy" id="382360"/>
    <lineage>
        <taxon>Eukaryota</taxon>
        <taxon>Sar</taxon>
        <taxon>Stramenopiles</taxon>
        <taxon>Ochrophyta</taxon>
        <taxon>Bacillariophyta</taxon>
        <taxon>Coscinodiscophyceae</taxon>
        <taxon>Thalassiosirophycidae</taxon>
        <taxon>Stephanodiscales</taxon>
        <taxon>Stephanodiscaceae</taxon>
        <taxon>Cyclotella</taxon>
    </lineage>
</organism>
<dbReference type="SUPFAM" id="SSF50978">
    <property type="entry name" value="WD40 repeat-like"/>
    <property type="match status" value="1"/>
</dbReference>
<evidence type="ECO:0000256" key="21">
    <source>
        <dbReference type="SAM" id="MobiDB-lite"/>
    </source>
</evidence>
<evidence type="ECO:0000256" key="19">
    <source>
        <dbReference type="ARBA" id="ARBA00079437"/>
    </source>
</evidence>
<feature type="region of interest" description="Disordered" evidence="21">
    <location>
        <begin position="640"/>
        <end position="670"/>
    </location>
</feature>
<evidence type="ECO:0000256" key="16">
    <source>
        <dbReference type="ARBA" id="ARBA00060842"/>
    </source>
</evidence>
<comment type="similarity">
    <text evidence="16">Belongs to the NUP153 family.</text>
</comment>
<evidence type="ECO:0000256" key="3">
    <source>
        <dbReference type="ARBA" id="ARBA00004567"/>
    </source>
</evidence>
<dbReference type="SUPFAM" id="SSF90209">
    <property type="entry name" value="Ran binding protein zinc finger-like"/>
    <property type="match status" value="2"/>
</dbReference>
<feature type="compositionally biased region" description="Polar residues" evidence="21">
    <location>
        <begin position="2493"/>
        <end position="2510"/>
    </location>
</feature>
<name>A0ABD3NQL8_9STRA</name>
<protein>
    <recommendedName>
        <fullName evidence="17">Nuclear pore complex protein Nup153</fullName>
    </recommendedName>
    <alternativeName>
        <fullName evidence="19">153 kDa nucleoporin</fullName>
    </alternativeName>
    <alternativeName>
        <fullName evidence="18">Nucleoporin Nup153</fullName>
    </alternativeName>
</protein>
<feature type="compositionally biased region" description="Basic and acidic residues" evidence="21">
    <location>
        <begin position="1434"/>
        <end position="1445"/>
    </location>
</feature>
<keyword evidence="9" id="KW-0862">Zinc</keyword>
<evidence type="ECO:0000256" key="10">
    <source>
        <dbReference type="ARBA" id="ARBA00022927"/>
    </source>
</evidence>
<feature type="domain" description="RanBP2-type" evidence="22">
    <location>
        <begin position="1326"/>
        <end position="1355"/>
    </location>
</feature>
<dbReference type="GO" id="GO:0003677">
    <property type="term" value="F:DNA binding"/>
    <property type="evidence" value="ECO:0007669"/>
    <property type="project" value="UniProtKB-KW"/>
</dbReference>
<reference evidence="23 24" key="1">
    <citation type="submission" date="2024-10" db="EMBL/GenBank/DDBJ databases">
        <title>Updated reference genomes for cyclostephanoid diatoms.</title>
        <authorList>
            <person name="Roberts W.R."/>
            <person name="Alverson A.J."/>
        </authorList>
    </citation>
    <scope>NUCLEOTIDE SEQUENCE [LARGE SCALE GENOMIC DNA]</scope>
    <source>
        <strain evidence="23 24">AJA010-31</strain>
    </source>
</reference>
<keyword evidence="15" id="KW-0539">Nucleus</keyword>
<feature type="compositionally biased region" description="Polar residues" evidence="21">
    <location>
        <begin position="736"/>
        <end position="747"/>
    </location>
</feature>
<feature type="region of interest" description="Disordered" evidence="21">
    <location>
        <begin position="2266"/>
        <end position="2311"/>
    </location>
</feature>
<accession>A0ABD3NQL8</accession>